<dbReference type="Pfam" id="PF00285">
    <property type="entry name" value="Citrate_synt"/>
    <property type="match status" value="1"/>
</dbReference>
<dbReference type="EMBL" id="CABVQI010000002">
    <property type="protein sequence ID" value="VWC59953.1"/>
    <property type="molecule type" value="Genomic_DNA"/>
</dbReference>
<evidence type="ECO:0000256" key="1">
    <source>
        <dbReference type="ARBA" id="ARBA00004751"/>
    </source>
</evidence>
<dbReference type="PANTHER" id="PTHR11739">
    <property type="entry name" value="CITRATE SYNTHASE"/>
    <property type="match status" value="1"/>
</dbReference>
<comment type="pathway">
    <text evidence="1">Carbohydrate metabolism; tricarboxylic acid cycle; isocitrate from oxaloacetate: step 1/2.</text>
</comment>
<dbReference type="RefSeq" id="WP_254608411.1">
    <property type="nucleotide sequence ID" value="NZ_CABVQI010000002.1"/>
</dbReference>
<dbReference type="SUPFAM" id="SSF48256">
    <property type="entry name" value="Citrate synthase"/>
    <property type="match status" value="1"/>
</dbReference>
<proteinExistence type="inferred from homology"/>
<sequence>MDTTLDSGTTTSTTSTTSITSTATPTSAGDAPRNLLGRPATRHRGTDIDGATLEPEALRVRDLDLNALIGATTFEGALAHLWFDVAPGSAAHRAHEASICARFAAFADALASGSAAQSVAADLGAAGVAPVFAAASGLLRGFDDVTARVQGDASHDADLDTMLLCAAAAPFLLHAAIEGRPFAARHDSIGASLAGTSNQAQRMLVLTGATRDDAPAQAAMDMLLVAWHAGFGYITPTVLAPRVAIGTGVTLAQAIASGFLASGPSHVGAALEAMQWLAALAQSVPGGADAPRAAFDATGRAAIDATLDAKRTLYGFGHPLFVADPRPPHMRSLFATQGFDGAYVTLFDACCAQADARRALRPNIDFLTAATLLELGVAAPSWGVGVGLGARIAAMAAHAVERRRRPAFGVNSATARRLLAAVPVGWL</sequence>
<dbReference type="GO" id="GO:0036440">
    <property type="term" value="F:citrate synthase activity"/>
    <property type="evidence" value="ECO:0007669"/>
    <property type="project" value="UniProtKB-EC"/>
</dbReference>
<organism evidence="6 7">
    <name type="scientific">Burkholderia lata (strain ATCC 17760 / DSM 23089 / LMG 22485 / NCIMB 9086 / R18194 / 383)</name>
    <dbReference type="NCBI Taxonomy" id="482957"/>
    <lineage>
        <taxon>Bacteria</taxon>
        <taxon>Pseudomonadati</taxon>
        <taxon>Pseudomonadota</taxon>
        <taxon>Betaproteobacteria</taxon>
        <taxon>Burkholderiales</taxon>
        <taxon>Burkholderiaceae</taxon>
        <taxon>Burkholderia</taxon>
        <taxon>Burkholderia cepacia complex</taxon>
    </lineage>
</organism>
<dbReference type="InterPro" id="IPR036969">
    <property type="entry name" value="Citrate_synthase_sf"/>
</dbReference>
<dbReference type="UniPathway" id="UPA00223">
    <property type="reaction ID" value="UER00717"/>
</dbReference>
<dbReference type="InterPro" id="IPR016142">
    <property type="entry name" value="Citrate_synth-like_lrg_a-sub"/>
</dbReference>
<dbReference type="InterPro" id="IPR002020">
    <property type="entry name" value="Citrate_synthase"/>
</dbReference>
<accession>A0A6P2T8W0</accession>
<gene>
    <name evidence="6" type="ORF">BLA18112_00853</name>
</gene>
<keyword evidence="4" id="KW-0808">Transferase</keyword>
<dbReference type="EC" id="2.3.3.16" evidence="3"/>
<evidence type="ECO:0000256" key="4">
    <source>
        <dbReference type="ARBA" id="ARBA00022679"/>
    </source>
</evidence>
<dbReference type="GO" id="GO:0006099">
    <property type="term" value="P:tricarboxylic acid cycle"/>
    <property type="evidence" value="ECO:0007669"/>
    <property type="project" value="UniProtKB-UniPathway"/>
</dbReference>
<name>A0A6P2T8W0_BURL3</name>
<evidence type="ECO:0000256" key="5">
    <source>
        <dbReference type="SAM" id="MobiDB-lite"/>
    </source>
</evidence>
<dbReference type="PANTHER" id="PTHR11739:SF4">
    <property type="entry name" value="CITRATE SYNTHASE, PEROXISOMAL"/>
    <property type="match status" value="1"/>
</dbReference>
<evidence type="ECO:0000256" key="2">
    <source>
        <dbReference type="ARBA" id="ARBA00010566"/>
    </source>
</evidence>
<dbReference type="Gene3D" id="1.10.230.10">
    <property type="entry name" value="Cytochrome P450-Terp, domain 2"/>
    <property type="match status" value="1"/>
</dbReference>
<dbReference type="Gene3D" id="1.10.580.10">
    <property type="entry name" value="Citrate Synthase, domain 1"/>
    <property type="match status" value="1"/>
</dbReference>
<evidence type="ECO:0000313" key="7">
    <source>
        <dbReference type="Proteomes" id="UP000494274"/>
    </source>
</evidence>
<evidence type="ECO:0000256" key="3">
    <source>
        <dbReference type="ARBA" id="ARBA00012972"/>
    </source>
</evidence>
<evidence type="ECO:0000313" key="6">
    <source>
        <dbReference type="EMBL" id="VWC59953.1"/>
    </source>
</evidence>
<dbReference type="GO" id="GO:0005829">
    <property type="term" value="C:cytosol"/>
    <property type="evidence" value="ECO:0007669"/>
    <property type="project" value="TreeGrafter"/>
</dbReference>
<comment type="similarity">
    <text evidence="2">Belongs to the citrate synthase family.</text>
</comment>
<feature type="compositionally biased region" description="Low complexity" evidence="5">
    <location>
        <begin position="1"/>
        <end position="27"/>
    </location>
</feature>
<dbReference type="InterPro" id="IPR016143">
    <property type="entry name" value="Citrate_synth-like_sm_a-sub"/>
</dbReference>
<dbReference type="AlphaFoldDB" id="A0A6P2T8W0"/>
<dbReference type="GO" id="GO:0005975">
    <property type="term" value="P:carbohydrate metabolic process"/>
    <property type="evidence" value="ECO:0007669"/>
    <property type="project" value="TreeGrafter"/>
</dbReference>
<protein>
    <recommendedName>
        <fullName evidence="3">citrate synthase (unknown stereospecificity)</fullName>
        <ecNumber evidence="3">2.3.3.16</ecNumber>
    </recommendedName>
</protein>
<feature type="region of interest" description="Disordered" evidence="5">
    <location>
        <begin position="1"/>
        <end position="50"/>
    </location>
</feature>
<reference evidence="6 7" key="1">
    <citation type="submission" date="2019-09" db="EMBL/GenBank/DDBJ databases">
        <authorList>
            <person name="Depoorter E."/>
        </authorList>
    </citation>
    <scope>NUCLEOTIDE SEQUENCE [LARGE SCALE GENOMIC DNA]</scope>
    <source>
        <strain evidence="6">R-18112</strain>
    </source>
</reference>
<dbReference type="Proteomes" id="UP000494274">
    <property type="component" value="Unassembled WGS sequence"/>
</dbReference>